<sequence length="69" mass="7293">MAFKPPVVTEMDLLRARRIVCALAPLKGLSADDAEIVARTIAQSFAEGRQRGLDIAKAELEGSLAGPSV</sequence>
<reference evidence="1 2" key="1">
    <citation type="submission" date="2016-10" db="EMBL/GenBank/DDBJ databases">
        <authorList>
            <person name="de Groot N.N."/>
        </authorList>
    </citation>
    <scope>NUCLEOTIDE SEQUENCE [LARGE SCALE GENOMIC DNA]</scope>
    <source>
        <strain evidence="1 2">GAS522</strain>
    </source>
</reference>
<dbReference type="RefSeq" id="WP_074828789.1">
    <property type="nucleotide sequence ID" value="NZ_FNTI01000001.1"/>
</dbReference>
<name>A0A1M7HKQ0_9BRAD</name>
<dbReference type="Proteomes" id="UP000183208">
    <property type="component" value="Unassembled WGS sequence"/>
</dbReference>
<proteinExistence type="predicted"/>
<dbReference type="AlphaFoldDB" id="A0A1M7HKQ0"/>
<protein>
    <submittedName>
        <fullName evidence="1">Uncharacterized protein</fullName>
    </submittedName>
</protein>
<evidence type="ECO:0000313" key="2">
    <source>
        <dbReference type="Proteomes" id="UP000183208"/>
    </source>
</evidence>
<dbReference type="OrthoDB" id="8254840at2"/>
<accession>A0A1M7HKQ0</accession>
<dbReference type="EMBL" id="FNTI01000001">
    <property type="protein sequence ID" value="SEE32637.1"/>
    <property type="molecule type" value="Genomic_DNA"/>
</dbReference>
<evidence type="ECO:0000313" key="1">
    <source>
        <dbReference type="EMBL" id="SEE32637.1"/>
    </source>
</evidence>
<organism evidence="1 2">
    <name type="scientific">Bradyrhizobium lablabi</name>
    <dbReference type="NCBI Taxonomy" id="722472"/>
    <lineage>
        <taxon>Bacteria</taxon>
        <taxon>Pseudomonadati</taxon>
        <taxon>Pseudomonadota</taxon>
        <taxon>Alphaproteobacteria</taxon>
        <taxon>Hyphomicrobiales</taxon>
        <taxon>Nitrobacteraceae</taxon>
        <taxon>Bradyrhizobium</taxon>
    </lineage>
</organism>
<gene>
    <name evidence="1" type="ORF">SAMN05444171_7046</name>
</gene>